<dbReference type="FunCoup" id="B4KPQ3">
    <property type="interactions" value="15"/>
</dbReference>
<feature type="domain" description="PH" evidence="2">
    <location>
        <begin position="242"/>
        <end position="344"/>
    </location>
</feature>
<keyword evidence="4" id="KW-1185">Reference proteome</keyword>
<feature type="region of interest" description="Disordered" evidence="1">
    <location>
        <begin position="173"/>
        <end position="202"/>
    </location>
</feature>
<dbReference type="InterPro" id="IPR001849">
    <property type="entry name" value="PH_domain"/>
</dbReference>
<dbReference type="PhylomeDB" id="B4KPQ3"/>
<dbReference type="Pfam" id="PF00169">
    <property type="entry name" value="PH"/>
    <property type="match status" value="1"/>
</dbReference>
<evidence type="ECO:0000313" key="3">
    <source>
        <dbReference type="EMBL" id="EDW09163.1"/>
    </source>
</evidence>
<protein>
    <submittedName>
        <fullName evidence="3">Uncharacterized protein, isoform A</fullName>
    </submittedName>
</protein>
<dbReference type="PANTHER" id="PTHR15572:SF0">
    <property type="entry name" value="GLUTAMINE-RICH PROTEIN-RELATED"/>
    <property type="match status" value="1"/>
</dbReference>
<feature type="region of interest" description="Disordered" evidence="1">
    <location>
        <begin position="617"/>
        <end position="650"/>
    </location>
</feature>
<dbReference type="InParanoid" id="B4KPQ3"/>
<dbReference type="OrthoDB" id="243840at2759"/>
<dbReference type="eggNOG" id="ENOG502SEJT">
    <property type="taxonomic scope" value="Eukaryota"/>
</dbReference>
<dbReference type="KEGG" id="dmo:Dmoj_GI19201"/>
<gene>
    <name evidence="3" type="primary">Dmoj\GI19201</name>
    <name evidence="3" type="ORF">Dmoj_GI19201</name>
</gene>
<dbReference type="InterPro" id="IPR011993">
    <property type="entry name" value="PH-like_dom_sf"/>
</dbReference>
<feature type="region of interest" description="Disordered" evidence="1">
    <location>
        <begin position="532"/>
        <end position="563"/>
    </location>
</feature>
<dbReference type="GO" id="GO:0007520">
    <property type="term" value="P:myoblast fusion"/>
    <property type="evidence" value="ECO:0007669"/>
    <property type="project" value="EnsemblMetazoa"/>
</dbReference>
<feature type="compositionally biased region" description="Low complexity" evidence="1">
    <location>
        <begin position="548"/>
        <end position="558"/>
    </location>
</feature>
<feature type="compositionally biased region" description="Low complexity" evidence="1">
    <location>
        <begin position="578"/>
        <end position="596"/>
    </location>
</feature>
<dbReference type="PROSITE" id="PS50003">
    <property type="entry name" value="PH_DOMAIN"/>
    <property type="match status" value="1"/>
</dbReference>
<evidence type="ECO:0000256" key="1">
    <source>
        <dbReference type="SAM" id="MobiDB-lite"/>
    </source>
</evidence>
<dbReference type="GO" id="GO:0005737">
    <property type="term" value="C:cytoplasm"/>
    <property type="evidence" value="ECO:0007669"/>
    <property type="project" value="EnsemblMetazoa"/>
</dbReference>
<dbReference type="InterPro" id="IPR052438">
    <property type="entry name" value="Chromatin_remod/trans_coact"/>
</dbReference>
<dbReference type="GO" id="GO:0045893">
    <property type="term" value="P:positive regulation of DNA-templated transcription"/>
    <property type="evidence" value="ECO:0007669"/>
    <property type="project" value="TreeGrafter"/>
</dbReference>
<dbReference type="SMART" id="SM00233">
    <property type="entry name" value="PH"/>
    <property type="match status" value="1"/>
</dbReference>
<evidence type="ECO:0000313" key="4">
    <source>
        <dbReference type="Proteomes" id="UP000009192"/>
    </source>
</evidence>
<feature type="compositionally biased region" description="Low complexity" evidence="1">
    <location>
        <begin position="630"/>
        <end position="642"/>
    </location>
</feature>
<feature type="region of interest" description="Disordered" evidence="1">
    <location>
        <begin position="575"/>
        <end position="599"/>
    </location>
</feature>
<dbReference type="OMA" id="TFTHELI"/>
<proteinExistence type="predicted"/>
<dbReference type="GO" id="GO:0007498">
    <property type="term" value="P:mesoderm development"/>
    <property type="evidence" value="ECO:0007669"/>
    <property type="project" value="EnsemblMetazoa"/>
</dbReference>
<dbReference type="SMR" id="B4KPQ3"/>
<reference evidence="3 4" key="1">
    <citation type="journal article" date="2007" name="Nature">
        <title>Evolution of genes and genomes on the Drosophila phylogeny.</title>
        <authorList>
            <consortium name="Drosophila 12 Genomes Consortium"/>
            <person name="Clark A.G."/>
            <person name="Eisen M.B."/>
            <person name="Smith D.R."/>
            <person name="Bergman C.M."/>
            <person name="Oliver B."/>
            <person name="Markow T.A."/>
            <person name="Kaufman T.C."/>
            <person name="Kellis M."/>
            <person name="Gelbart W."/>
            <person name="Iyer V.N."/>
            <person name="Pollard D.A."/>
            <person name="Sackton T.B."/>
            <person name="Larracuente A.M."/>
            <person name="Singh N.D."/>
            <person name="Abad J.P."/>
            <person name="Abt D.N."/>
            <person name="Adryan B."/>
            <person name="Aguade M."/>
            <person name="Akashi H."/>
            <person name="Anderson W.W."/>
            <person name="Aquadro C.F."/>
            <person name="Ardell D.H."/>
            <person name="Arguello R."/>
            <person name="Artieri C.G."/>
            <person name="Barbash D.A."/>
            <person name="Barker D."/>
            <person name="Barsanti P."/>
            <person name="Batterham P."/>
            <person name="Batzoglou S."/>
            <person name="Begun D."/>
            <person name="Bhutkar A."/>
            <person name="Blanco E."/>
            <person name="Bosak S.A."/>
            <person name="Bradley R.K."/>
            <person name="Brand A.D."/>
            <person name="Brent M.R."/>
            <person name="Brooks A.N."/>
            <person name="Brown R.H."/>
            <person name="Butlin R.K."/>
            <person name="Caggese C."/>
            <person name="Calvi B.R."/>
            <person name="Bernardo de Carvalho A."/>
            <person name="Caspi A."/>
            <person name="Castrezana S."/>
            <person name="Celniker S.E."/>
            <person name="Chang J.L."/>
            <person name="Chapple C."/>
            <person name="Chatterji S."/>
            <person name="Chinwalla A."/>
            <person name="Civetta A."/>
            <person name="Clifton S.W."/>
            <person name="Comeron J.M."/>
            <person name="Costello J.C."/>
            <person name="Coyne J.A."/>
            <person name="Daub J."/>
            <person name="David R.G."/>
            <person name="Delcher A.L."/>
            <person name="Delehaunty K."/>
            <person name="Do C.B."/>
            <person name="Ebling H."/>
            <person name="Edwards K."/>
            <person name="Eickbush T."/>
            <person name="Evans J.D."/>
            <person name="Filipski A."/>
            <person name="Findeiss S."/>
            <person name="Freyhult E."/>
            <person name="Fulton L."/>
            <person name="Fulton R."/>
            <person name="Garcia A.C."/>
            <person name="Gardiner A."/>
            <person name="Garfield D.A."/>
            <person name="Garvin B.E."/>
            <person name="Gibson G."/>
            <person name="Gilbert D."/>
            <person name="Gnerre S."/>
            <person name="Godfrey J."/>
            <person name="Good R."/>
            <person name="Gotea V."/>
            <person name="Gravely B."/>
            <person name="Greenberg A.J."/>
            <person name="Griffiths-Jones S."/>
            <person name="Gross S."/>
            <person name="Guigo R."/>
            <person name="Gustafson E.A."/>
            <person name="Haerty W."/>
            <person name="Hahn M.W."/>
            <person name="Halligan D.L."/>
            <person name="Halpern A.L."/>
            <person name="Halter G.M."/>
            <person name="Han M.V."/>
            <person name="Heger A."/>
            <person name="Hillier L."/>
            <person name="Hinrichs A.S."/>
            <person name="Holmes I."/>
            <person name="Hoskins R.A."/>
            <person name="Hubisz M.J."/>
            <person name="Hultmark D."/>
            <person name="Huntley M.A."/>
            <person name="Jaffe D.B."/>
            <person name="Jagadeeshan S."/>
            <person name="Jeck W.R."/>
            <person name="Johnson J."/>
            <person name="Jones C.D."/>
            <person name="Jordan W.C."/>
            <person name="Karpen G.H."/>
            <person name="Kataoka E."/>
            <person name="Keightley P.D."/>
            <person name="Kheradpour P."/>
            <person name="Kirkness E.F."/>
            <person name="Koerich L.B."/>
            <person name="Kristiansen K."/>
            <person name="Kudrna D."/>
            <person name="Kulathinal R.J."/>
            <person name="Kumar S."/>
            <person name="Kwok R."/>
            <person name="Lander E."/>
            <person name="Langley C.H."/>
            <person name="Lapoint R."/>
            <person name="Lazzaro B.P."/>
            <person name="Lee S.J."/>
            <person name="Levesque L."/>
            <person name="Li R."/>
            <person name="Lin C.F."/>
            <person name="Lin M.F."/>
            <person name="Lindblad-Toh K."/>
            <person name="Llopart A."/>
            <person name="Long M."/>
            <person name="Low L."/>
            <person name="Lozovsky E."/>
            <person name="Lu J."/>
            <person name="Luo M."/>
            <person name="Machado C.A."/>
            <person name="Makalowski W."/>
            <person name="Marzo M."/>
            <person name="Matsuda M."/>
            <person name="Matzkin L."/>
            <person name="McAllister B."/>
            <person name="McBride C.S."/>
            <person name="McKernan B."/>
            <person name="McKernan K."/>
            <person name="Mendez-Lago M."/>
            <person name="Minx P."/>
            <person name="Mollenhauer M.U."/>
            <person name="Montooth K."/>
            <person name="Mount S.M."/>
            <person name="Mu X."/>
            <person name="Myers E."/>
            <person name="Negre B."/>
            <person name="Newfeld S."/>
            <person name="Nielsen R."/>
            <person name="Noor M.A."/>
            <person name="O'Grady P."/>
            <person name="Pachter L."/>
            <person name="Papaceit M."/>
            <person name="Parisi M.J."/>
            <person name="Parisi M."/>
            <person name="Parts L."/>
            <person name="Pedersen J.S."/>
            <person name="Pesole G."/>
            <person name="Phillippy A.M."/>
            <person name="Ponting C.P."/>
            <person name="Pop M."/>
            <person name="Porcelli D."/>
            <person name="Powell J.R."/>
            <person name="Prohaska S."/>
            <person name="Pruitt K."/>
            <person name="Puig M."/>
            <person name="Quesneville H."/>
            <person name="Ram K.R."/>
            <person name="Rand D."/>
            <person name="Rasmussen M.D."/>
            <person name="Reed L.K."/>
            <person name="Reenan R."/>
            <person name="Reily A."/>
            <person name="Remington K.A."/>
            <person name="Rieger T.T."/>
            <person name="Ritchie M.G."/>
            <person name="Robin C."/>
            <person name="Rogers Y.H."/>
            <person name="Rohde C."/>
            <person name="Rozas J."/>
            <person name="Rubenfield M.J."/>
            <person name="Ruiz A."/>
            <person name="Russo S."/>
            <person name="Salzberg S.L."/>
            <person name="Sanchez-Gracia A."/>
            <person name="Saranga D.J."/>
            <person name="Sato H."/>
            <person name="Schaeffer S.W."/>
            <person name="Schatz M.C."/>
            <person name="Schlenke T."/>
            <person name="Schwartz R."/>
            <person name="Segarra C."/>
            <person name="Singh R.S."/>
            <person name="Sirot L."/>
            <person name="Sirota M."/>
            <person name="Sisneros N.B."/>
            <person name="Smith C.D."/>
            <person name="Smith T.F."/>
            <person name="Spieth J."/>
            <person name="Stage D.E."/>
            <person name="Stark A."/>
            <person name="Stephan W."/>
            <person name="Strausberg R.L."/>
            <person name="Strempel S."/>
            <person name="Sturgill D."/>
            <person name="Sutton G."/>
            <person name="Sutton G.G."/>
            <person name="Tao W."/>
            <person name="Teichmann S."/>
            <person name="Tobari Y.N."/>
            <person name="Tomimura Y."/>
            <person name="Tsolas J.M."/>
            <person name="Valente V.L."/>
            <person name="Venter E."/>
            <person name="Venter J.C."/>
            <person name="Vicario S."/>
            <person name="Vieira F.G."/>
            <person name="Vilella A.J."/>
            <person name="Villasante A."/>
            <person name="Walenz B."/>
            <person name="Wang J."/>
            <person name="Wasserman M."/>
            <person name="Watts T."/>
            <person name="Wilson D."/>
            <person name="Wilson R.K."/>
            <person name="Wing R.A."/>
            <person name="Wolfner M.F."/>
            <person name="Wong A."/>
            <person name="Wong G.K."/>
            <person name="Wu C.I."/>
            <person name="Wu G."/>
            <person name="Yamamoto D."/>
            <person name="Yang H.P."/>
            <person name="Yang S.P."/>
            <person name="Yorke J.A."/>
            <person name="Yoshida K."/>
            <person name="Zdobnov E."/>
            <person name="Zhang P."/>
            <person name="Zhang Y."/>
            <person name="Zimin A.V."/>
            <person name="Baldwin J."/>
            <person name="Abdouelleil A."/>
            <person name="Abdulkadir J."/>
            <person name="Abebe A."/>
            <person name="Abera B."/>
            <person name="Abreu J."/>
            <person name="Acer S.C."/>
            <person name="Aftuck L."/>
            <person name="Alexander A."/>
            <person name="An P."/>
            <person name="Anderson E."/>
            <person name="Anderson S."/>
            <person name="Arachi H."/>
            <person name="Azer M."/>
            <person name="Bachantsang P."/>
            <person name="Barry A."/>
            <person name="Bayul T."/>
            <person name="Berlin A."/>
            <person name="Bessette D."/>
            <person name="Bloom T."/>
            <person name="Blye J."/>
            <person name="Boguslavskiy L."/>
            <person name="Bonnet C."/>
            <person name="Boukhgalter B."/>
            <person name="Bourzgui I."/>
            <person name="Brown A."/>
            <person name="Cahill P."/>
            <person name="Channer S."/>
            <person name="Cheshatsang Y."/>
            <person name="Chuda L."/>
            <person name="Citroen M."/>
            <person name="Collymore A."/>
            <person name="Cooke P."/>
            <person name="Costello M."/>
            <person name="D'Aco K."/>
            <person name="Daza R."/>
            <person name="De Haan G."/>
            <person name="DeGray S."/>
            <person name="DeMaso C."/>
            <person name="Dhargay N."/>
            <person name="Dooley K."/>
            <person name="Dooley E."/>
            <person name="Doricent M."/>
            <person name="Dorje P."/>
            <person name="Dorjee K."/>
            <person name="Dupes A."/>
            <person name="Elong R."/>
            <person name="Falk J."/>
            <person name="Farina A."/>
            <person name="Faro S."/>
            <person name="Ferguson D."/>
            <person name="Fisher S."/>
            <person name="Foley C.D."/>
            <person name="Franke A."/>
            <person name="Friedrich D."/>
            <person name="Gadbois L."/>
            <person name="Gearin G."/>
            <person name="Gearin C.R."/>
            <person name="Giannoukos G."/>
            <person name="Goode T."/>
            <person name="Graham J."/>
            <person name="Grandbois E."/>
            <person name="Grewal S."/>
            <person name="Gyaltsen K."/>
            <person name="Hafez N."/>
            <person name="Hagos B."/>
            <person name="Hall J."/>
            <person name="Henson C."/>
            <person name="Hollinger A."/>
            <person name="Honan T."/>
            <person name="Huard M.D."/>
            <person name="Hughes L."/>
            <person name="Hurhula B."/>
            <person name="Husby M.E."/>
            <person name="Kamat A."/>
            <person name="Kanga B."/>
            <person name="Kashin S."/>
            <person name="Khazanovich D."/>
            <person name="Kisner P."/>
            <person name="Lance K."/>
            <person name="Lara M."/>
            <person name="Lee W."/>
            <person name="Lennon N."/>
            <person name="Letendre F."/>
            <person name="LeVine R."/>
            <person name="Lipovsky A."/>
            <person name="Liu X."/>
            <person name="Liu J."/>
            <person name="Liu S."/>
            <person name="Lokyitsang T."/>
            <person name="Lokyitsang Y."/>
            <person name="Lubonja R."/>
            <person name="Lui A."/>
            <person name="MacDonald P."/>
            <person name="Magnisalis V."/>
            <person name="Maru K."/>
            <person name="Matthews C."/>
            <person name="McCusker W."/>
            <person name="McDonough S."/>
            <person name="Mehta T."/>
            <person name="Meldrim J."/>
            <person name="Meneus L."/>
            <person name="Mihai O."/>
            <person name="Mihalev A."/>
            <person name="Mihova T."/>
            <person name="Mittelman R."/>
            <person name="Mlenga V."/>
            <person name="Montmayeur A."/>
            <person name="Mulrain L."/>
            <person name="Navidi A."/>
            <person name="Naylor J."/>
            <person name="Negash T."/>
            <person name="Nguyen T."/>
            <person name="Nguyen N."/>
            <person name="Nicol R."/>
            <person name="Norbu C."/>
            <person name="Norbu N."/>
            <person name="Novod N."/>
            <person name="O'Neill B."/>
            <person name="Osman S."/>
            <person name="Markiewicz E."/>
            <person name="Oyono O.L."/>
            <person name="Patti C."/>
            <person name="Phunkhang P."/>
            <person name="Pierre F."/>
            <person name="Priest M."/>
            <person name="Raghuraman S."/>
            <person name="Rege F."/>
            <person name="Reyes R."/>
            <person name="Rise C."/>
            <person name="Rogov P."/>
            <person name="Ross K."/>
            <person name="Ryan E."/>
            <person name="Settipalli S."/>
            <person name="Shea T."/>
            <person name="Sherpa N."/>
            <person name="Shi L."/>
            <person name="Shih D."/>
            <person name="Sparrow T."/>
            <person name="Spaulding J."/>
            <person name="Stalker J."/>
            <person name="Stange-Thomann N."/>
            <person name="Stavropoulos S."/>
            <person name="Stone C."/>
            <person name="Strader C."/>
            <person name="Tesfaye S."/>
            <person name="Thomson T."/>
            <person name="Thoulutsang Y."/>
            <person name="Thoulutsang D."/>
            <person name="Topham K."/>
            <person name="Topping I."/>
            <person name="Tsamla T."/>
            <person name="Vassiliev H."/>
            <person name="Vo A."/>
            <person name="Wangchuk T."/>
            <person name="Wangdi T."/>
            <person name="Weiand M."/>
            <person name="Wilkinson J."/>
            <person name="Wilson A."/>
            <person name="Yadav S."/>
            <person name="Young G."/>
            <person name="Yu Q."/>
            <person name="Zembek L."/>
            <person name="Zhong D."/>
            <person name="Zimmer A."/>
            <person name="Zwirko Z."/>
            <person name="Jaffe D.B."/>
            <person name="Alvarez P."/>
            <person name="Brockman W."/>
            <person name="Butler J."/>
            <person name="Chin C."/>
            <person name="Gnerre S."/>
            <person name="Grabherr M."/>
            <person name="Kleber M."/>
            <person name="Mauceli E."/>
            <person name="MacCallum I."/>
        </authorList>
    </citation>
    <scope>NUCLEOTIDE SEQUENCE [LARGE SCALE GENOMIC DNA]</scope>
    <source>
        <strain evidence="4">Tucson 15081-1352.22</strain>
    </source>
</reference>
<evidence type="ECO:0000259" key="2">
    <source>
        <dbReference type="PROSITE" id="PS50003"/>
    </source>
</evidence>
<dbReference type="GO" id="GO:0030036">
    <property type="term" value="P:actin cytoskeleton organization"/>
    <property type="evidence" value="ECO:0007669"/>
    <property type="project" value="EnsemblMetazoa"/>
</dbReference>
<dbReference type="CDD" id="cd00821">
    <property type="entry name" value="PH"/>
    <property type="match status" value="1"/>
</dbReference>
<dbReference type="Gene3D" id="2.30.29.30">
    <property type="entry name" value="Pleckstrin-homology domain (PH domain)/Phosphotyrosine-binding domain (PTB)"/>
    <property type="match status" value="1"/>
</dbReference>
<dbReference type="PANTHER" id="PTHR15572">
    <property type="entry name" value="GLIOMA TUMOR SUPPRESSOR CANDIDATE REGION GENE 1"/>
    <property type="match status" value="1"/>
</dbReference>
<dbReference type="SUPFAM" id="SSF50729">
    <property type="entry name" value="PH domain-like"/>
    <property type="match status" value="1"/>
</dbReference>
<organism evidence="3 4">
    <name type="scientific">Drosophila mojavensis</name>
    <name type="common">Fruit fly</name>
    <dbReference type="NCBI Taxonomy" id="7230"/>
    <lineage>
        <taxon>Eukaryota</taxon>
        <taxon>Metazoa</taxon>
        <taxon>Ecdysozoa</taxon>
        <taxon>Arthropoda</taxon>
        <taxon>Hexapoda</taxon>
        <taxon>Insecta</taxon>
        <taxon>Pterygota</taxon>
        <taxon>Neoptera</taxon>
        <taxon>Endopterygota</taxon>
        <taxon>Diptera</taxon>
        <taxon>Brachycera</taxon>
        <taxon>Muscomorpha</taxon>
        <taxon>Ephydroidea</taxon>
        <taxon>Drosophilidae</taxon>
        <taxon>Drosophila</taxon>
    </lineage>
</organism>
<dbReference type="HOGENOM" id="CLU_440953_0_0_1"/>
<name>B4KPQ3_DROMO</name>
<sequence>MDIDSKPSKRIEIQQFLLDVRAHFRASLATSEYENTSNLFHVTAAEQTQELLQRCDQLLASYADDQAATTAAAATAPTTSARDATATAASIKSNGCSEVGAETGCYLEMMSSTSTAATAAAAATAAPAAAISTPIAASKTSLSASREYIDLSSSQSLNSDKTFRCSSNQHLELEQHPHSQHSQHSQHPQQHQQQQEQQQQDQQIYDICQNPGEEETQQVFAHELFINCPYADLPAGHLALHRSIKFGQLQRIEKRLFFDQTKKYYCGILNDWMLCYADGPTSCRPSSSLYLKSSAIEIEHFGEGKRREVCFQITTADPSKKFVYQANNEVDAKEWIHAIEAAIRGEAVAQATLKSLRKLPTPPVMKRLNFAASTTTAATNSDSIYEEPSPIYNFGEALTPPRLPEKCNSPSALAKRFEYDIPKCPPQPLVMDEEPAGGEVETAELLNGGAIASGSGAGAAVELKAQPQPSSLHGNLALDFQAKVKTVHSELSSQLTSPERLKKAVKKSYSCGNPNSEPELLSLTSGSSNCSSCSPATLKDQKKQRKATQTPPTSPQKTPGKDCDKLARNWFLSRLNKTSSTQNSRSTGGGTSSPTSIPANAKCKLSEKENLLNGLDMCDGSYDGAPNDLQQYQQQQHQQHQQSSNPTSPCLKAEAKSKVNMIINQFESSGHLSTMFSVEALAANALASLTSFCESDNCNNYEPIMPLATPPSSYLKKV</sequence>
<accession>B4KPQ3</accession>
<dbReference type="AlphaFoldDB" id="B4KPQ3"/>
<dbReference type="GO" id="GO:0002102">
    <property type="term" value="C:podosome"/>
    <property type="evidence" value="ECO:0007669"/>
    <property type="project" value="EnsemblMetazoa"/>
</dbReference>
<dbReference type="GO" id="GO:0016514">
    <property type="term" value="C:SWI/SNF complex"/>
    <property type="evidence" value="ECO:0007669"/>
    <property type="project" value="TreeGrafter"/>
</dbReference>
<dbReference type="Proteomes" id="UP000009192">
    <property type="component" value="Unassembled WGS sequence"/>
</dbReference>
<dbReference type="EMBL" id="CH933808">
    <property type="protein sequence ID" value="EDW09163.1"/>
    <property type="molecule type" value="Genomic_DNA"/>
</dbReference>
<feature type="compositionally biased region" description="Low complexity" evidence="1">
    <location>
        <begin position="180"/>
        <end position="202"/>
    </location>
</feature>